<keyword evidence="1" id="KW-1133">Transmembrane helix</keyword>
<sequence>MLRNVSYRAMGVTGGFLFGLGFVFVGIFAEQLWQHIIFTGTAAVGAGVLYFAYYLCYCEHFKDSFSFWCSMRELFNFVGISLMPPLVEVARSNYGFHGAYVILGAITWNSIVCGILMRSPVQPKSVHNEDFEGGAILDVTGSFSLVFGVMIIWNIVMSALAIAMFESNPPLQNCEQ</sequence>
<dbReference type="SUPFAM" id="SSF103473">
    <property type="entry name" value="MFS general substrate transporter"/>
    <property type="match status" value="1"/>
</dbReference>
<feature type="transmembrane region" description="Helical" evidence="1">
    <location>
        <begin position="99"/>
        <end position="117"/>
    </location>
</feature>
<keyword evidence="3" id="KW-1185">Reference proteome</keyword>
<keyword evidence="1" id="KW-0812">Transmembrane</keyword>
<gene>
    <name evidence="2" type="ORF">HOLleu_40890</name>
</gene>
<dbReference type="Proteomes" id="UP001152320">
    <property type="component" value="Chromosome 22"/>
</dbReference>
<dbReference type="OrthoDB" id="6111965at2759"/>
<dbReference type="PANTHER" id="PTHR11360:SF303">
    <property type="entry name" value="MAJOR FACILITATOR SUPERFAMILY (MFS) PROFILE DOMAIN-CONTAINING PROTEIN"/>
    <property type="match status" value="1"/>
</dbReference>
<evidence type="ECO:0000256" key="1">
    <source>
        <dbReference type="SAM" id="Phobius"/>
    </source>
</evidence>
<dbReference type="InterPro" id="IPR036259">
    <property type="entry name" value="MFS_trans_sf"/>
</dbReference>
<feature type="transmembrane region" description="Helical" evidence="1">
    <location>
        <begin position="7"/>
        <end position="29"/>
    </location>
</feature>
<dbReference type="EMBL" id="JAIZAY010000022">
    <property type="protein sequence ID" value="KAJ8021116.1"/>
    <property type="molecule type" value="Genomic_DNA"/>
</dbReference>
<dbReference type="GO" id="GO:0008028">
    <property type="term" value="F:monocarboxylic acid transmembrane transporter activity"/>
    <property type="evidence" value="ECO:0007669"/>
    <property type="project" value="TreeGrafter"/>
</dbReference>
<dbReference type="AlphaFoldDB" id="A0A9Q0YGN2"/>
<dbReference type="InterPro" id="IPR050327">
    <property type="entry name" value="Proton-linked_MCT"/>
</dbReference>
<feature type="transmembrane region" description="Helical" evidence="1">
    <location>
        <begin position="35"/>
        <end position="55"/>
    </location>
</feature>
<evidence type="ECO:0000313" key="3">
    <source>
        <dbReference type="Proteomes" id="UP001152320"/>
    </source>
</evidence>
<name>A0A9Q0YGN2_HOLLE</name>
<keyword evidence="1" id="KW-0472">Membrane</keyword>
<accession>A0A9Q0YGN2</accession>
<comment type="caution">
    <text evidence="2">The sequence shown here is derived from an EMBL/GenBank/DDBJ whole genome shotgun (WGS) entry which is preliminary data.</text>
</comment>
<evidence type="ECO:0000313" key="2">
    <source>
        <dbReference type="EMBL" id="KAJ8021116.1"/>
    </source>
</evidence>
<proteinExistence type="predicted"/>
<reference evidence="2" key="1">
    <citation type="submission" date="2021-10" db="EMBL/GenBank/DDBJ databases">
        <title>Tropical sea cucumber genome reveals ecological adaptation and Cuvierian tubules defense mechanism.</title>
        <authorList>
            <person name="Chen T."/>
        </authorList>
    </citation>
    <scope>NUCLEOTIDE SEQUENCE</scope>
    <source>
        <strain evidence="2">Nanhai2018</strain>
        <tissue evidence="2">Muscle</tissue>
    </source>
</reference>
<organism evidence="2 3">
    <name type="scientific">Holothuria leucospilota</name>
    <name type="common">Black long sea cucumber</name>
    <name type="synonym">Mertensiothuria leucospilota</name>
    <dbReference type="NCBI Taxonomy" id="206669"/>
    <lineage>
        <taxon>Eukaryota</taxon>
        <taxon>Metazoa</taxon>
        <taxon>Echinodermata</taxon>
        <taxon>Eleutherozoa</taxon>
        <taxon>Echinozoa</taxon>
        <taxon>Holothuroidea</taxon>
        <taxon>Aspidochirotacea</taxon>
        <taxon>Aspidochirotida</taxon>
        <taxon>Holothuriidae</taxon>
        <taxon>Holothuria</taxon>
    </lineage>
</organism>
<protein>
    <submittedName>
        <fullName evidence="2">Monocarboxylate transporter 14</fullName>
    </submittedName>
</protein>
<dbReference type="PANTHER" id="PTHR11360">
    <property type="entry name" value="MONOCARBOXYLATE TRANSPORTER"/>
    <property type="match status" value="1"/>
</dbReference>